<dbReference type="Proteomes" id="UP000198916">
    <property type="component" value="Unassembled WGS sequence"/>
</dbReference>
<protein>
    <submittedName>
        <fullName evidence="1">Uncharacterized protein</fullName>
    </submittedName>
</protein>
<reference evidence="2" key="1">
    <citation type="submission" date="2016-10" db="EMBL/GenBank/DDBJ databases">
        <authorList>
            <person name="Varghese N."/>
            <person name="Submissions S."/>
        </authorList>
    </citation>
    <scope>NUCLEOTIDE SEQUENCE [LARGE SCALE GENOMIC DNA]</scope>
    <source>
        <strain evidence="2">Jip14</strain>
    </source>
</reference>
<dbReference type="EMBL" id="FNZR01000004">
    <property type="protein sequence ID" value="SEL29742.1"/>
    <property type="molecule type" value="Genomic_DNA"/>
</dbReference>
<proteinExistence type="predicted"/>
<dbReference type="OrthoDB" id="773214at2"/>
<dbReference type="AlphaFoldDB" id="A0A1H7P1S8"/>
<gene>
    <name evidence="1" type="ORF">SAMN05421740_104182</name>
</gene>
<sequence length="66" mass="7862">MQTILVELKNQKAYRLLKELEDLQLIRLVKVPTKLSALRKQVKTPMAETEIDKQLTELRSEWQRDI</sequence>
<keyword evidence="2" id="KW-1185">Reference proteome</keyword>
<evidence type="ECO:0000313" key="1">
    <source>
        <dbReference type="EMBL" id="SEL29742.1"/>
    </source>
</evidence>
<organism evidence="1 2">
    <name type="scientific">Parapedobacter koreensis</name>
    <dbReference type="NCBI Taxonomy" id="332977"/>
    <lineage>
        <taxon>Bacteria</taxon>
        <taxon>Pseudomonadati</taxon>
        <taxon>Bacteroidota</taxon>
        <taxon>Sphingobacteriia</taxon>
        <taxon>Sphingobacteriales</taxon>
        <taxon>Sphingobacteriaceae</taxon>
        <taxon>Parapedobacter</taxon>
    </lineage>
</organism>
<accession>A0A1H7P1S8</accession>
<evidence type="ECO:0000313" key="2">
    <source>
        <dbReference type="Proteomes" id="UP000198916"/>
    </source>
</evidence>
<dbReference type="RefSeq" id="WP_090605724.1">
    <property type="nucleotide sequence ID" value="NZ_FNZR01000004.1"/>
</dbReference>
<name>A0A1H7P1S8_9SPHI</name>